<evidence type="ECO:0000313" key="10">
    <source>
        <dbReference type="EMBL" id="SVA86619.1"/>
    </source>
</evidence>
<evidence type="ECO:0000256" key="8">
    <source>
        <dbReference type="SAM" id="Phobius"/>
    </source>
</evidence>
<feature type="transmembrane region" description="Helical" evidence="8">
    <location>
        <begin position="485"/>
        <end position="511"/>
    </location>
</feature>
<keyword evidence="6 8" id="KW-1133">Transmembrane helix</keyword>
<dbReference type="PANTHER" id="PTHR43357:SF4">
    <property type="entry name" value="INNER MEMBRANE ABC TRANSPORTER PERMEASE PROTEIN YDCV"/>
    <property type="match status" value="1"/>
</dbReference>
<dbReference type="GO" id="GO:0055085">
    <property type="term" value="P:transmembrane transport"/>
    <property type="evidence" value="ECO:0007669"/>
    <property type="project" value="InterPro"/>
</dbReference>
<comment type="subcellular location">
    <subcellularLocation>
        <location evidence="1">Cell inner membrane</location>
        <topology evidence="1">Multi-pass membrane protein</topology>
    </subcellularLocation>
</comment>
<feature type="transmembrane region" description="Helical" evidence="8">
    <location>
        <begin position="296"/>
        <end position="322"/>
    </location>
</feature>
<dbReference type="PROSITE" id="PS50928">
    <property type="entry name" value="ABC_TM1"/>
    <property type="match status" value="2"/>
</dbReference>
<dbReference type="InterPro" id="IPR035906">
    <property type="entry name" value="MetI-like_sf"/>
</dbReference>
<evidence type="ECO:0000256" key="3">
    <source>
        <dbReference type="ARBA" id="ARBA00022475"/>
    </source>
</evidence>
<feature type="transmembrane region" description="Helical" evidence="8">
    <location>
        <begin position="199"/>
        <end position="225"/>
    </location>
</feature>
<sequence length="562" mass="61770">MSQQSMYRAPIVLVPLGFILLGYVVYPSLTVLWESFFRDGVFTLINYAEFFDLDRTVHLEALFNSIGISIGSVILSALIGVPLALIFFTYDFPGRSVFASLATLPIVLPPLIGVIAFMFLYGESGMVPRGLQAILGLEEVPFSFKGVWAILLVHGYTMYVFFYLFTSAALRGIDPSVEEAAYNLGASTWFRFRTVTLPLLTPALVAASLLVFMTSMNSFSAPFIFAGGFRVLSLGIYTAKLNGDMSMAVTQTVVLSGFSLGFLFWMRYYEGRRQYAMAGKGVPSRRREVQGLWKRLLLGGVGVVAVVILLLPHLTVLVLSFVKDGTWTFQILPTTFTSESYTRLLRDPAVLDPIKNSVEMSVLATIADLVIGVTAAYLVVKGRFRGRRLLDALVMVPWALPGTVVAINLIVAFSTGTPFSFGQVLIGTFWLLPIAYFIRHLPIVFRAASAAFEQVDDSLEEAARNLGARWFYTFRRVTLPMIGPGVLAGTLLAFVTALGEFVSSILLYVYSNRPIAIEILSQLRQFNFGSAAAYGVFLLILVSVVLLTSNFISRGPTQGNLS</sequence>
<dbReference type="Gene3D" id="1.10.3720.10">
    <property type="entry name" value="MetI-like"/>
    <property type="match status" value="2"/>
</dbReference>
<dbReference type="EMBL" id="UINC01020682">
    <property type="protein sequence ID" value="SVA86619.1"/>
    <property type="molecule type" value="Genomic_DNA"/>
</dbReference>
<feature type="domain" description="ABC transmembrane type-1" evidence="9">
    <location>
        <begin position="354"/>
        <end position="549"/>
    </location>
</feature>
<gene>
    <name evidence="10" type="ORF">METZ01_LOCUS139473</name>
</gene>
<keyword evidence="2" id="KW-0813">Transport</keyword>
<feature type="transmembrane region" description="Helical" evidence="8">
    <location>
        <begin position="419"/>
        <end position="438"/>
    </location>
</feature>
<evidence type="ECO:0000256" key="1">
    <source>
        <dbReference type="ARBA" id="ARBA00004429"/>
    </source>
</evidence>
<feature type="transmembrane region" description="Helical" evidence="8">
    <location>
        <begin position="245"/>
        <end position="265"/>
    </location>
</feature>
<dbReference type="Pfam" id="PF00528">
    <property type="entry name" value="BPD_transp_1"/>
    <property type="match status" value="2"/>
</dbReference>
<evidence type="ECO:0000256" key="7">
    <source>
        <dbReference type="ARBA" id="ARBA00023136"/>
    </source>
</evidence>
<evidence type="ECO:0000256" key="4">
    <source>
        <dbReference type="ARBA" id="ARBA00022519"/>
    </source>
</evidence>
<keyword evidence="3" id="KW-1003">Cell membrane</keyword>
<keyword evidence="7 8" id="KW-0472">Membrane</keyword>
<keyword evidence="5 8" id="KW-0812">Transmembrane</keyword>
<dbReference type="GO" id="GO:0005886">
    <property type="term" value="C:plasma membrane"/>
    <property type="evidence" value="ECO:0007669"/>
    <property type="project" value="UniProtKB-SubCell"/>
</dbReference>
<feature type="transmembrane region" description="Helical" evidence="8">
    <location>
        <begin position="66"/>
        <end position="90"/>
    </location>
</feature>
<reference evidence="10" key="1">
    <citation type="submission" date="2018-05" db="EMBL/GenBank/DDBJ databases">
        <authorList>
            <person name="Lanie J.A."/>
            <person name="Ng W.-L."/>
            <person name="Kazmierczak K.M."/>
            <person name="Andrzejewski T.M."/>
            <person name="Davidsen T.M."/>
            <person name="Wayne K.J."/>
            <person name="Tettelin H."/>
            <person name="Glass J.I."/>
            <person name="Rusch D."/>
            <person name="Podicherti R."/>
            <person name="Tsui H.-C.T."/>
            <person name="Winkler M.E."/>
        </authorList>
    </citation>
    <scope>NUCLEOTIDE SEQUENCE</scope>
</reference>
<evidence type="ECO:0000259" key="9">
    <source>
        <dbReference type="PROSITE" id="PS50928"/>
    </source>
</evidence>
<evidence type="ECO:0000256" key="2">
    <source>
        <dbReference type="ARBA" id="ARBA00022448"/>
    </source>
</evidence>
<proteinExistence type="predicted"/>
<dbReference type="CDD" id="cd06261">
    <property type="entry name" value="TM_PBP2"/>
    <property type="match status" value="2"/>
</dbReference>
<evidence type="ECO:0000256" key="5">
    <source>
        <dbReference type="ARBA" id="ARBA00022692"/>
    </source>
</evidence>
<protein>
    <recommendedName>
        <fullName evidence="9">ABC transmembrane type-1 domain-containing protein</fullName>
    </recommendedName>
</protein>
<feature type="transmembrane region" description="Helical" evidence="8">
    <location>
        <begin position="7"/>
        <end position="26"/>
    </location>
</feature>
<name>A0A381ZBN5_9ZZZZ</name>
<keyword evidence="4" id="KW-0997">Cell inner membrane</keyword>
<feature type="transmembrane region" description="Helical" evidence="8">
    <location>
        <begin position="531"/>
        <end position="552"/>
    </location>
</feature>
<dbReference type="AlphaFoldDB" id="A0A381ZBN5"/>
<organism evidence="10">
    <name type="scientific">marine metagenome</name>
    <dbReference type="NCBI Taxonomy" id="408172"/>
    <lineage>
        <taxon>unclassified sequences</taxon>
        <taxon>metagenomes</taxon>
        <taxon>ecological metagenomes</taxon>
    </lineage>
</organism>
<evidence type="ECO:0000256" key="6">
    <source>
        <dbReference type="ARBA" id="ARBA00022989"/>
    </source>
</evidence>
<dbReference type="InterPro" id="IPR000515">
    <property type="entry name" value="MetI-like"/>
</dbReference>
<feature type="domain" description="ABC transmembrane type-1" evidence="9">
    <location>
        <begin position="62"/>
        <end position="264"/>
    </location>
</feature>
<dbReference type="PANTHER" id="PTHR43357">
    <property type="entry name" value="INNER MEMBRANE ABC TRANSPORTER PERMEASE PROTEIN YDCV"/>
    <property type="match status" value="1"/>
</dbReference>
<feature type="transmembrane region" description="Helical" evidence="8">
    <location>
        <begin position="392"/>
        <end position="413"/>
    </location>
</feature>
<feature type="transmembrane region" description="Helical" evidence="8">
    <location>
        <begin position="97"/>
        <end position="122"/>
    </location>
</feature>
<feature type="transmembrane region" description="Helical" evidence="8">
    <location>
        <begin position="360"/>
        <end position="380"/>
    </location>
</feature>
<feature type="transmembrane region" description="Helical" evidence="8">
    <location>
        <begin position="142"/>
        <end position="165"/>
    </location>
</feature>
<dbReference type="SUPFAM" id="SSF161098">
    <property type="entry name" value="MetI-like"/>
    <property type="match status" value="2"/>
</dbReference>
<accession>A0A381ZBN5</accession>